<protein>
    <submittedName>
        <fullName evidence="1">Uncharacterized protein</fullName>
    </submittedName>
</protein>
<gene>
    <name evidence="1" type="ORF">F5148DRAFT_1199963</name>
</gene>
<name>A0ACC0UB04_9AGAM</name>
<dbReference type="EMBL" id="JAGFNK010000103">
    <property type="protein sequence ID" value="KAI9508037.1"/>
    <property type="molecule type" value="Genomic_DNA"/>
</dbReference>
<proteinExistence type="predicted"/>
<evidence type="ECO:0000313" key="1">
    <source>
        <dbReference type="EMBL" id="KAI9508037.1"/>
    </source>
</evidence>
<organism evidence="1 2">
    <name type="scientific">Russula earlei</name>
    <dbReference type="NCBI Taxonomy" id="71964"/>
    <lineage>
        <taxon>Eukaryota</taxon>
        <taxon>Fungi</taxon>
        <taxon>Dikarya</taxon>
        <taxon>Basidiomycota</taxon>
        <taxon>Agaricomycotina</taxon>
        <taxon>Agaricomycetes</taxon>
        <taxon>Russulales</taxon>
        <taxon>Russulaceae</taxon>
        <taxon>Russula</taxon>
    </lineage>
</organism>
<comment type="caution">
    <text evidence="1">The sequence shown here is derived from an EMBL/GenBank/DDBJ whole genome shotgun (WGS) entry which is preliminary data.</text>
</comment>
<evidence type="ECO:0000313" key="2">
    <source>
        <dbReference type="Proteomes" id="UP001207468"/>
    </source>
</evidence>
<keyword evidence="2" id="KW-1185">Reference proteome</keyword>
<reference evidence="1" key="1">
    <citation type="submission" date="2021-03" db="EMBL/GenBank/DDBJ databases">
        <title>Evolutionary priming and transition to the ectomycorrhizal habit in an iconic lineage of mushroom-forming fungi: is preadaptation a requirement?</title>
        <authorList>
            <consortium name="DOE Joint Genome Institute"/>
            <person name="Looney B.P."/>
            <person name="Miyauchi S."/>
            <person name="Morin E."/>
            <person name="Drula E."/>
            <person name="Courty P.E."/>
            <person name="Chicoki N."/>
            <person name="Fauchery L."/>
            <person name="Kohler A."/>
            <person name="Kuo A."/>
            <person name="LaButti K."/>
            <person name="Pangilinan J."/>
            <person name="Lipzen A."/>
            <person name="Riley R."/>
            <person name="Andreopoulos W."/>
            <person name="He G."/>
            <person name="Johnson J."/>
            <person name="Barry K.W."/>
            <person name="Grigoriev I.V."/>
            <person name="Nagy L."/>
            <person name="Hibbett D."/>
            <person name="Henrissat B."/>
            <person name="Matheny P.B."/>
            <person name="Labbe J."/>
            <person name="Martin A.F."/>
        </authorList>
    </citation>
    <scope>NUCLEOTIDE SEQUENCE</scope>
    <source>
        <strain evidence="1">BPL698</strain>
    </source>
</reference>
<sequence length="177" mass="20603">MSSMSHQLEDDATVHHPLIRKNNHKEVDSLQYKANACHSNSLQLCSQSLRTTGTYYRRSSSPTPRHLRRLSFQKSDSYTTMRTSSVFVIFCLIVRIAPSFALPGDERPTSDQNVDETRPSSSGLNTRVSRKGTLLELPWDKRLKIYRANMSENLERDKKMRFERMLEKGRIWVDRKL</sequence>
<dbReference type="Proteomes" id="UP001207468">
    <property type="component" value="Unassembled WGS sequence"/>
</dbReference>
<accession>A0ACC0UB04</accession>